<dbReference type="EMBL" id="JARQWQ010000020">
    <property type="protein sequence ID" value="KAK2565088.1"/>
    <property type="molecule type" value="Genomic_DNA"/>
</dbReference>
<dbReference type="PANTHER" id="PTHR11328:SF28">
    <property type="entry name" value="MAJOR FACILITATOR SUPERFAMILY DOMAIN-CONTAINING PROTEIN 12"/>
    <property type="match status" value="1"/>
</dbReference>
<reference evidence="3" key="2">
    <citation type="journal article" date="2023" name="Science">
        <title>Genomic signatures of disease resistance in endangered staghorn corals.</title>
        <authorList>
            <person name="Vollmer S.V."/>
            <person name="Selwyn J.D."/>
            <person name="Despard B.A."/>
            <person name="Roesel C.L."/>
        </authorList>
    </citation>
    <scope>NUCLEOTIDE SEQUENCE</scope>
    <source>
        <strain evidence="3">K2</strain>
    </source>
</reference>
<protein>
    <submittedName>
        <fullName evidence="3">Major facilitator superfamily domain-containing protein 12</fullName>
    </submittedName>
</protein>
<evidence type="ECO:0000313" key="4">
    <source>
        <dbReference type="Proteomes" id="UP001249851"/>
    </source>
</evidence>
<comment type="caution">
    <text evidence="3">The sequence shown here is derived from an EMBL/GenBank/DDBJ whole genome shotgun (WGS) entry which is preliminary data.</text>
</comment>
<dbReference type="InterPro" id="IPR039672">
    <property type="entry name" value="MFS_2"/>
</dbReference>
<feature type="transmembrane region" description="Helical" evidence="2">
    <location>
        <begin position="189"/>
        <end position="206"/>
    </location>
</feature>
<dbReference type="GO" id="GO:0008643">
    <property type="term" value="P:carbohydrate transport"/>
    <property type="evidence" value="ECO:0007669"/>
    <property type="project" value="InterPro"/>
</dbReference>
<dbReference type="GO" id="GO:0015293">
    <property type="term" value="F:symporter activity"/>
    <property type="evidence" value="ECO:0007669"/>
    <property type="project" value="InterPro"/>
</dbReference>
<gene>
    <name evidence="3" type="ORF">P5673_010999</name>
</gene>
<keyword evidence="2" id="KW-0472">Membrane</keyword>
<dbReference type="InterPro" id="IPR036259">
    <property type="entry name" value="MFS_trans_sf"/>
</dbReference>
<reference evidence="3" key="1">
    <citation type="journal article" date="2023" name="G3 (Bethesda)">
        <title>Whole genome assembly and annotation of the endangered Caribbean coral Acropora cervicornis.</title>
        <authorList>
            <person name="Selwyn J.D."/>
            <person name="Vollmer S.V."/>
        </authorList>
    </citation>
    <scope>NUCLEOTIDE SEQUENCE</scope>
    <source>
        <strain evidence="3">K2</strain>
    </source>
</reference>
<dbReference type="Proteomes" id="UP001249851">
    <property type="component" value="Unassembled WGS sequence"/>
</dbReference>
<evidence type="ECO:0000256" key="2">
    <source>
        <dbReference type="SAM" id="Phobius"/>
    </source>
</evidence>
<evidence type="ECO:0000256" key="1">
    <source>
        <dbReference type="ARBA" id="ARBA00008335"/>
    </source>
</evidence>
<organism evidence="3 4">
    <name type="scientific">Acropora cervicornis</name>
    <name type="common">Staghorn coral</name>
    <dbReference type="NCBI Taxonomy" id="6130"/>
    <lineage>
        <taxon>Eukaryota</taxon>
        <taxon>Metazoa</taxon>
        <taxon>Cnidaria</taxon>
        <taxon>Anthozoa</taxon>
        <taxon>Hexacorallia</taxon>
        <taxon>Scleractinia</taxon>
        <taxon>Astrocoeniina</taxon>
        <taxon>Acroporidae</taxon>
        <taxon>Acropora</taxon>
    </lineage>
</organism>
<dbReference type="Gene3D" id="1.20.1250.20">
    <property type="entry name" value="MFS general substrate transporter like domains"/>
    <property type="match status" value="1"/>
</dbReference>
<keyword evidence="2" id="KW-1133">Transmembrane helix</keyword>
<keyword evidence="4" id="KW-1185">Reference proteome</keyword>
<feature type="transmembrane region" description="Helical" evidence="2">
    <location>
        <begin position="110"/>
        <end position="133"/>
    </location>
</feature>
<comment type="similarity">
    <text evidence="1">Belongs to the major facilitator superfamily.</text>
</comment>
<dbReference type="SUPFAM" id="SSF103473">
    <property type="entry name" value="MFS general substrate transporter"/>
    <property type="match status" value="1"/>
</dbReference>
<dbReference type="Pfam" id="PF13347">
    <property type="entry name" value="MFS_2"/>
    <property type="match status" value="1"/>
</dbReference>
<dbReference type="PANTHER" id="PTHR11328">
    <property type="entry name" value="MAJOR FACILITATOR SUPERFAMILY DOMAIN-CONTAINING PROTEIN"/>
    <property type="match status" value="1"/>
</dbReference>
<sequence>MEDRMIAFSVKSVLQQRSFDLSDAVEETSKPVFQRLACGLGHTLNDLTTQLLFSFRLVLFMNVLGLSAENAGWLVLQKQLVHVVMAPICAMLVDRVYIPLVSRKYGKKKSWHLIGTFLQTVFIPLFFAAHYLIQNDNGQTEQMMLIYFGILNVILGFGDSMLDISHLSLISVVAKDQIEAVELSALRTAFTYLSGILTFVVSWVILGQGSKSQLSANSSKDFTANFPYVHCYLNLSTTAYVSTTATASTARVDCNFGSSRSFSLIFHVGTKEPSSSPRMPLRKLSTLAATNLARLTSFSGSGGLGEPMPSLATGWINCCQEVESSFTESISYAR</sequence>
<accession>A0AAD9QPK8</accession>
<name>A0AAD9QPK8_ACRCE</name>
<proteinExistence type="inferred from homology"/>
<feature type="transmembrane region" description="Helical" evidence="2">
    <location>
        <begin position="145"/>
        <end position="169"/>
    </location>
</feature>
<dbReference type="AlphaFoldDB" id="A0AAD9QPK8"/>
<evidence type="ECO:0000313" key="3">
    <source>
        <dbReference type="EMBL" id="KAK2565088.1"/>
    </source>
</evidence>
<dbReference type="GO" id="GO:0005886">
    <property type="term" value="C:plasma membrane"/>
    <property type="evidence" value="ECO:0007669"/>
    <property type="project" value="TreeGrafter"/>
</dbReference>
<keyword evidence="2" id="KW-0812">Transmembrane</keyword>